<proteinExistence type="predicted"/>
<feature type="domain" description="Histidine kinase/HSP90-like ATPase" evidence="1">
    <location>
        <begin position="31"/>
        <end position="130"/>
    </location>
</feature>
<dbReference type="RefSeq" id="WP_014856677.1">
    <property type="nucleotide sequence ID" value="NC_018178.1"/>
</dbReference>
<protein>
    <submittedName>
        <fullName evidence="2">Putative anti-sigma regulatory factor, serine/threonine protein kinase</fullName>
    </submittedName>
</protein>
<keyword evidence="2" id="KW-0723">Serine/threonine-protein kinase</keyword>
<dbReference type="PATRIC" id="fig|1191523.3.peg.2129"/>
<dbReference type="EMBL" id="CP003557">
    <property type="protein sequence ID" value="AFN75245.1"/>
    <property type="molecule type" value="Genomic_DNA"/>
</dbReference>
<dbReference type="InterPro" id="IPR003594">
    <property type="entry name" value="HATPase_dom"/>
</dbReference>
<dbReference type="AlphaFoldDB" id="I6Z7V3"/>
<dbReference type="STRING" id="1191523.MROS_2013"/>
<dbReference type="Gene3D" id="3.30.565.10">
    <property type="entry name" value="Histidine kinase-like ATPase, C-terminal domain"/>
    <property type="match status" value="1"/>
</dbReference>
<keyword evidence="2" id="KW-0808">Transferase</keyword>
<reference evidence="2 3" key="1">
    <citation type="journal article" date="2013" name="PLoS ONE">
        <title>Genomic analysis of Melioribacter roseus, facultatively anaerobic organotrophic bacterium representing a novel deep lineage within Bacteriodetes/Chlorobi group.</title>
        <authorList>
            <person name="Kadnikov V.V."/>
            <person name="Mardanov A.V."/>
            <person name="Podosokorskaya O.A."/>
            <person name="Gavrilov S.N."/>
            <person name="Kublanov I.V."/>
            <person name="Beletsky A.V."/>
            <person name="Bonch-Osmolovskaya E.A."/>
            <person name="Ravin N.V."/>
        </authorList>
    </citation>
    <scope>NUCLEOTIDE SEQUENCE [LARGE SCALE GENOMIC DNA]</scope>
    <source>
        <strain evidence="3">JCM 17771 / P3M-2</strain>
    </source>
</reference>
<evidence type="ECO:0000313" key="2">
    <source>
        <dbReference type="EMBL" id="AFN75245.1"/>
    </source>
</evidence>
<sequence length="130" mass="14310">MQKIEITDQDSLLKVRQIVHSLAREIGFGLVDQTRITTVASELTRNILLYAKKGHVEIYNINGSRIGLKMIFIDEGPGIDNIELAMKDGYTTSGGMGKGLPGSKRLMDEFYIESAPGKGAKVTVIKWLKG</sequence>
<dbReference type="SUPFAM" id="SSF55874">
    <property type="entry name" value="ATPase domain of HSP90 chaperone/DNA topoisomerase II/histidine kinase"/>
    <property type="match status" value="1"/>
</dbReference>
<keyword evidence="2" id="KW-0418">Kinase</keyword>
<keyword evidence="3" id="KW-1185">Reference proteome</keyword>
<organism evidence="2 3">
    <name type="scientific">Melioribacter roseus (strain DSM 23840 / JCM 17771 / VKM B-2668 / P3M-2)</name>
    <dbReference type="NCBI Taxonomy" id="1191523"/>
    <lineage>
        <taxon>Bacteria</taxon>
        <taxon>Pseudomonadati</taxon>
        <taxon>Ignavibacteriota</taxon>
        <taxon>Ignavibacteria</taxon>
        <taxon>Ignavibacteriales</taxon>
        <taxon>Melioribacteraceae</taxon>
        <taxon>Melioribacter</taxon>
    </lineage>
</organism>
<evidence type="ECO:0000313" key="3">
    <source>
        <dbReference type="Proteomes" id="UP000009011"/>
    </source>
</evidence>
<name>I6Z7V3_MELRP</name>
<dbReference type="CDD" id="cd16934">
    <property type="entry name" value="HATPase_RsbT-like"/>
    <property type="match status" value="1"/>
</dbReference>
<accession>I6Z7V3</accession>
<gene>
    <name evidence="2" type="ordered locus">MROS_2013</name>
</gene>
<dbReference type="Pfam" id="PF02518">
    <property type="entry name" value="HATPase_c"/>
    <property type="match status" value="1"/>
</dbReference>
<dbReference type="KEGG" id="mro:MROS_2013"/>
<evidence type="ECO:0000259" key="1">
    <source>
        <dbReference type="SMART" id="SM00387"/>
    </source>
</evidence>
<dbReference type="SMART" id="SM00387">
    <property type="entry name" value="HATPase_c"/>
    <property type="match status" value="1"/>
</dbReference>
<dbReference type="OrthoDB" id="9797578at2"/>
<dbReference type="Proteomes" id="UP000009011">
    <property type="component" value="Chromosome"/>
</dbReference>
<dbReference type="GO" id="GO:0004674">
    <property type="term" value="F:protein serine/threonine kinase activity"/>
    <property type="evidence" value="ECO:0007669"/>
    <property type="project" value="UniProtKB-KW"/>
</dbReference>
<dbReference type="eggNOG" id="COG2172">
    <property type="taxonomic scope" value="Bacteria"/>
</dbReference>
<dbReference type="InterPro" id="IPR036890">
    <property type="entry name" value="HATPase_C_sf"/>
</dbReference>
<dbReference type="HOGENOM" id="CLU_129722_1_0_10"/>